<dbReference type="InterPro" id="IPR052147">
    <property type="entry name" value="PP2-like/Lectin"/>
</dbReference>
<feature type="domain" description="Cytochrome c" evidence="5">
    <location>
        <begin position="126"/>
        <end position="200"/>
    </location>
</feature>
<name>A0ABD1C3A1_CARAN</name>
<sequence>MSSATCSRNPICCAANHLPLFTIYFPSIDYAHIHSFFIHLFGGNDIYSIHISTWEQVLKLFNMPHTSRSNQGNEREREREREWKYPILVKHKDLQFLIKKLAPPLTAALLSVSPICHPPESLGQTLDIQRGVTLFNRACIGCHDTGGNIIQPGATLFTSDVQRELSITWSENSEYWTWLALPKQNQNETVVEIAYLRKASWLQVAGKFDTRHLYPRTMYEVVFVVGVVHTKFRWDKPVKLKLVMSNSCEKPQERSVKMGHYISNQWVDIPVGEFTTSMNNVGEISFEMYEHECQLWKSGLFVKSVIIRPKY</sequence>
<dbReference type="GO" id="GO:0046872">
    <property type="term" value="F:metal ion binding"/>
    <property type="evidence" value="ECO:0007669"/>
    <property type="project" value="UniProtKB-KW"/>
</dbReference>
<organism evidence="6 7">
    <name type="scientific">Cardamine amara subsp. amara</name>
    <dbReference type="NCBI Taxonomy" id="228776"/>
    <lineage>
        <taxon>Eukaryota</taxon>
        <taxon>Viridiplantae</taxon>
        <taxon>Streptophyta</taxon>
        <taxon>Embryophyta</taxon>
        <taxon>Tracheophyta</taxon>
        <taxon>Spermatophyta</taxon>
        <taxon>Magnoliopsida</taxon>
        <taxon>eudicotyledons</taxon>
        <taxon>Gunneridae</taxon>
        <taxon>Pentapetalae</taxon>
        <taxon>rosids</taxon>
        <taxon>malvids</taxon>
        <taxon>Brassicales</taxon>
        <taxon>Brassicaceae</taxon>
        <taxon>Cardamineae</taxon>
        <taxon>Cardamine</taxon>
    </lineage>
</organism>
<keyword evidence="3 4" id="KW-0408">Iron</keyword>
<gene>
    <name evidence="6" type="ORF">V5N11_004500</name>
</gene>
<dbReference type="Proteomes" id="UP001558713">
    <property type="component" value="Unassembled WGS sequence"/>
</dbReference>
<dbReference type="PANTHER" id="PTHR48478:SF1">
    <property type="entry name" value="LECTIN-LIKE"/>
    <property type="match status" value="1"/>
</dbReference>
<dbReference type="PANTHER" id="PTHR48478">
    <property type="entry name" value="LECTIN-LIKE"/>
    <property type="match status" value="1"/>
</dbReference>
<evidence type="ECO:0000313" key="6">
    <source>
        <dbReference type="EMBL" id="KAL1223961.1"/>
    </source>
</evidence>
<accession>A0ABD1C3A1</accession>
<dbReference type="SUPFAM" id="SSF46626">
    <property type="entry name" value="Cytochrome c"/>
    <property type="match status" value="1"/>
</dbReference>
<evidence type="ECO:0000256" key="4">
    <source>
        <dbReference type="PROSITE-ProRule" id="PRU00433"/>
    </source>
</evidence>
<dbReference type="PROSITE" id="PS51007">
    <property type="entry name" value="CYTC"/>
    <property type="match status" value="1"/>
</dbReference>
<dbReference type="AlphaFoldDB" id="A0ABD1C3A1"/>
<keyword evidence="2 4" id="KW-0479">Metal-binding</keyword>
<comment type="caution">
    <text evidence="6">The sequence shown here is derived from an EMBL/GenBank/DDBJ whole genome shotgun (WGS) entry which is preliminary data.</text>
</comment>
<dbReference type="InterPro" id="IPR009056">
    <property type="entry name" value="Cyt_c-like_dom"/>
</dbReference>
<proteinExistence type="predicted"/>
<protein>
    <submittedName>
        <fullName evidence="6">Protein PHLOEM PROTEIN 2-LIKE A5</fullName>
    </submittedName>
</protein>
<dbReference type="Gene3D" id="1.10.760.10">
    <property type="entry name" value="Cytochrome c-like domain"/>
    <property type="match status" value="1"/>
</dbReference>
<evidence type="ECO:0000256" key="1">
    <source>
        <dbReference type="ARBA" id="ARBA00022617"/>
    </source>
</evidence>
<evidence type="ECO:0000313" key="7">
    <source>
        <dbReference type="Proteomes" id="UP001558713"/>
    </source>
</evidence>
<dbReference type="InterPro" id="IPR025886">
    <property type="entry name" value="PP2-like"/>
</dbReference>
<keyword evidence="7" id="KW-1185">Reference proteome</keyword>
<keyword evidence="1 4" id="KW-0349">Heme</keyword>
<evidence type="ECO:0000256" key="2">
    <source>
        <dbReference type="ARBA" id="ARBA00022723"/>
    </source>
</evidence>
<evidence type="ECO:0000256" key="3">
    <source>
        <dbReference type="ARBA" id="ARBA00023004"/>
    </source>
</evidence>
<dbReference type="EMBL" id="JBANAX010000059">
    <property type="protein sequence ID" value="KAL1223961.1"/>
    <property type="molecule type" value="Genomic_DNA"/>
</dbReference>
<reference evidence="6 7" key="1">
    <citation type="submission" date="2024-04" db="EMBL/GenBank/DDBJ databases">
        <title>Genome assembly C_amara_ONT_v2.</title>
        <authorList>
            <person name="Yant L."/>
            <person name="Moore C."/>
            <person name="Slenker M."/>
        </authorList>
    </citation>
    <scope>NUCLEOTIDE SEQUENCE [LARGE SCALE GENOMIC DNA]</scope>
    <source>
        <tissue evidence="6">Leaf</tissue>
    </source>
</reference>
<dbReference type="InterPro" id="IPR036909">
    <property type="entry name" value="Cyt_c-like_dom_sf"/>
</dbReference>
<evidence type="ECO:0000259" key="5">
    <source>
        <dbReference type="PROSITE" id="PS51007"/>
    </source>
</evidence>
<dbReference type="Pfam" id="PF14299">
    <property type="entry name" value="PP2"/>
    <property type="match status" value="1"/>
</dbReference>